<keyword evidence="6 9" id="KW-0503">Monooxygenase</keyword>
<accession>A0A8H4NHC3</accession>
<dbReference type="InterPro" id="IPR036188">
    <property type="entry name" value="FAD/NAD-bd_sf"/>
</dbReference>
<keyword evidence="7" id="KW-0472">Membrane</keyword>
<evidence type="ECO:0000256" key="3">
    <source>
        <dbReference type="ARBA" id="ARBA00022630"/>
    </source>
</evidence>
<dbReference type="GO" id="GO:0044550">
    <property type="term" value="P:secondary metabolite biosynthetic process"/>
    <property type="evidence" value="ECO:0007669"/>
    <property type="project" value="TreeGrafter"/>
</dbReference>
<dbReference type="PRINTS" id="PR00420">
    <property type="entry name" value="RNGMNOXGNASE"/>
</dbReference>
<organism evidence="9 10">
    <name type="scientific">Fusarium acutatum</name>
    <dbReference type="NCBI Taxonomy" id="78861"/>
    <lineage>
        <taxon>Eukaryota</taxon>
        <taxon>Fungi</taxon>
        <taxon>Dikarya</taxon>
        <taxon>Ascomycota</taxon>
        <taxon>Pezizomycotina</taxon>
        <taxon>Sordariomycetes</taxon>
        <taxon>Hypocreomycetidae</taxon>
        <taxon>Hypocreales</taxon>
        <taxon>Nectriaceae</taxon>
        <taxon>Fusarium</taxon>
        <taxon>Fusarium fujikuroi species complex</taxon>
    </lineage>
</organism>
<keyword evidence="4" id="KW-0274">FAD</keyword>
<evidence type="ECO:0000256" key="5">
    <source>
        <dbReference type="ARBA" id="ARBA00023002"/>
    </source>
</evidence>
<evidence type="ECO:0000313" key="10">
    <source>
        <dbReference type="Proteomes" id="UP000536711"/>
    </source>
</evidence>
<name>A0A8H4NHC3_9HYPO</name>
<dbReference type="Pfam" id="PF01494">
    <property type="entry name" value="FAD_binding_3"/>
    <property type="match status" value="1"/>
</dbReference>
<dbReference type="AlphaFoldDB" id="A0A8H4NHC3"/>
<sequence length="449" mass="49763">MAFSSNHQQHDSVSKKTDRSFDIAVIGGGIVGLMVAIGLLKRGINVTVFEQAAELTEVSAGFAFTGVARECMKRLDPRLLEALDRIGEVNRHPNNRYWDGYTPTTQEEAESDDSLLFEVSARDLDYQGCLRSHLLHEMKSMLPAGSIKLGKQLKELQDDTSNDKVTVTFSDQSTYEVDGVIGCDGVRSRTRQLLAGLDSLPSHAHFAHKVAYRAVVPIADAVSAFGHDKGMNQCTHMGPGVAIVSYPIAQWTFFNIAVFVHEPEEWKSEKMTAAATRNELVRHLSNWSPSIQNIVKAMPEQLTKWALFDTADYPVSTYAKGRVCIAGDAAHATTPFLGAGACMGVEDALVLAITLDLALDHINEEGTQSRTKAISAAFQTYSTVRLERSQWLVKGSREIGDLYQWRNPKTGRDSHKCKEELVEHQRRIWDFNVNEMVIEAGSSFCRLLS</sequence>
<comment type="caution">
    <text evidence="9">The sequence shown here is derived from an EMBL/GenBank/DDBJ whole genome shotgun (WGS) entry which is preliminary data.</text>
</comment>
<keyword evidence="7" id="KW-1133">Transmembrane helix</keyword>
<reference evidence="9 10" key="1">
    <citation type="submission" date="2020-01" db="EMBL/GenBank/DDBJ databases">
        <title>Identification and distribution of gene clusters putatively required for synthesis of sphingolipid metabolism inhibitors in phylogenetically diverse species of the filamentous fungus Fusarium.</title>
        <authorList>
            <person name="Kim H.-S."/>
            <person name="Busman M."/>
            <person name="Brown D.W."/>
            <person name="Divon H."/>
            <person name="Uhlig S."/>
            <person name="Proctor R.H."/>
        </authorList>
    </citation>
    <scope>NUCLEOTIDE SEQUENCE [LARGE SCALE GENOMIC DNA]</scope>
    <source>
        <strain evidence="9 10">NRRL 13308</strain>
    </source>
</reference>
<feature type="transmembrane region" description="Helical" evidence="7">
    <location>
        <begin position="21"/>
        <end position="40"/>
    </location>
</feature>
<keyword evidence="3" id="KW-0285">Flavoprotein</keyword>
<dbReference type="GO" id="GO:0004497">
    <property type="term" value="F:monooxygenase activity"/>
    <property type="evidence" value="ECO:0007669"/>
    <property type="project" value="UniProtKB-KW"/>
</dbReference>
<feature type="domain" description="FAD-binding" evidence="8">
    <location>
        <begin position="22"/>
        <end position="360"/>
    </location>
</feature>
<keyword evidence="10" id="KW-1185">Reference proteome</keyword>
<gene>
    <name evidence="9" type="ORF">FACUT_14008</name>
</gene>
<dbReference type="PANTHER" id="PTHR46720">
    <property type="entry name" value="HYDROXYLASE, PUTATIVE (AFU_ORTHOLOGUE AFUA_3G01460)-RELATED"/>
    <property type="match status" value="1"/>
</dbReference>
<evidence type="ECO:0000256" key="1">
    <source>
        <dbReference type="ARBA" id="ARBA00001974"/>
    </source>
</evidence>
<dbReference type="SUPFAM" id="SSF54373">
    <property type="entry name" value="FAD-linked reductases, C-terminal domain"/>
    <property type="match status" value="1"/>
</dbReference>
<evidence type="ECO:0000256" key="2">
    <source>
        <dbReference type="ARBA" id="ARBA00007992"/>
    </source>
</evidence>
<keyword evidence="7" id="KW-0812">Transmembrane</keyword>
<comment type="cofactor">
    <cofactor evidence="1">
        <name>FAD</name>
        <dbReference type="ChEBI" id="CHEBI:57692"/>
    </cofactor>
</comment>
<protein>
    <submittedName>
        <fullName evidence="9">Salicylate 1-monooxygenase</fullName>
    </submittedName>
</protein>
<evidence type="ECO:0000256" key="7">
    <source>
        <dbReference type="SAM" id="Phobius"/>
    </source>
</evidence>
<dbReference type="EMBL" id="JAADJF010000735">
    <property type="protein sequence ID" value="KAF4414743.1"/>
    <property type="molecule type" value="Genomic_DNA"/>
</dbReference>
<dbReference type="PANTHER" id="PTHR46720:SF3">
    <property type="entry name" value="FAD-BINDING DOMAIN-CONTAINING PROTEIN-RELATED"/>
    <property type="match status" value="1"/>
</dbReference>
<evidence type="ECO:0000256" key="6">
    <source>
        <dbReference type="ARBA" id="ARBA00023033"/>
    </source>
</evidence>
<dbReference type="OrthoDB" id="417877at2759"/>
<proteinExistence type="inferred from homology"/>
<dbReference type="InterPro" id="IPR002938">
    <property type="entry name" value="FAD-bd"/>
</dbReference>
<dbReference type="Gene3D" id="3.50.50.60">
    <property type="entry name" value="FAD/NAD(P)-binding domain"/>
    <property type="match status" value="1"/>
</dbReference>
<dbReference type="Proteomes" id="UP000536711">
    <property type="component" value="Unassembled WGS sequence"/>
</dbReference>
<dbReference type="GO" id="GO:0071949">
    <property type="term" value="F:FAD binding"/>
    <property type="evidence" value="ECO:0007669"/>
    <property type="project" value="InterPro"/>
</dbReference>
<comment type="similarity">
    <text evidence="2">Belongs to the paxM FAD-dependent monooxygenase family.</text>
</comment>
<evidence type="ECO:0000259" key="8">
    <source>
        <dbReference type="Pfam" id="PF01494"/>
    </source>
</evidence>
<dbReference type="SUPFAM" id="SSF51905">
    <property type="entry name" value="FAD/NAD(P)-binding domain"/>
    <property type="match status" value="1"/>
</dbReference>
<keyword evidence="5" id="KW-0560">Oxidoreductase</keyword>
<evidence type="ECO:0000313" key="9">
    <source>
        <dbReference type="EMBL" id="KAF4414743.1"/>
    </source>
</evidence>
<evidence type="ECO:0000256" key="4">
    <source>
        <dbReference type="ARBA" id="ARBA00022827"/>
    </source>
</evidence>
<dbReference type="InterPro" id="IPR051104">
    <property type="entry name" value="FAD_monoxygenase"/>
</dbReference>